<proteinExistence type="predicted"/>
<evidence type="ECO:0000256" key="1">
    <source>
        <dbReference type="ARBA" id="ARBA00004184"/>
    </source>
</evidence>
<feature type="region of interest" description="Disordered" evidence="3">
    <location>
        <begin position="368"/>
        <end position="412"/>
    </location>
</feature>
<feature type="compositionally biased region" description="Polar residues" evidence="3">
    <location>
        <begin position="325"/>
        <end position="345"/>
    </location>
</feature>
<feature type="compositionally biased region" description="Polar residues" evidence="3">
    <location>
        <begin position="387"/>
        <end position="397"/>
    </location>
</feature>
<dbReference type="InterPro" id="IPR001060">
    <property type="entry name" value="FCH_dom"/>
</dbReference>
<dbReference type="GO" id="GO:0005543">
    <property type="term" value="F:phospholipid binding"/>
    <property type="evidence" value="ECO:0007669"/>
    <property type="project" value="TreeGrafter"/>
</dbReference>
<dbReference type="SUPFAM" id="SSF103657">
    <property type="entry name" value="BAR/IMD domain-like"/>
    <property type="match status" value="1"/>
</dbReference>
<name>A0A0X3NZ88_SCHSO</name>
<feature type="domain" description="F-BAR" evidence="4">
    <location>
        <begin position="8"/>
        <end position="288"/>
    </location>
</feature>
<dbReference type="GO" id="GO:0005768">
    <property type="term" value="C:endosome"/>
    <property type="evidence" value="ECO:0007669"/>
    <property type="project" value="TreeGrafter"/>
</dbReference>
<dbReference type="PANTHER" id="PTHR23065:SF11">
    <property type="entry name" value="SYNDAPIN, ISOFORM C"/>
    <property type="match status" value="1"/>
</dbReference>
<gene>
    <name evidence="5" type="primary">EG13</name>
    <name evidence="5" type="ORF">TR119913</name>
</gene>
<dbReference type="GO" id="GO:0030100">
    <property type="term" value="P:regulation of endocytosis"/>
    <property type="evidence" value="ECO:0007669"/>
    <property type="project" value="TreeGrafter"/>
</dbReference>
<protein>
    <submittedName>
        <fullName evidence="5">Antigen EG13</fullName>
    </submittedName>
</protein>
<feature type="region of interest" description="Disordered" evidence="3">
    <location>
        <begin position="537"/>
        <end position="563"/>
    </location>
</feature>
<accession>A0A0X3NZ88</accession>
<feature type="region of interest" description="Disordered" evidence="3">
    <location>
        <begin position="319"/>
        <end position="355"/>
    </location>
</feature>
<dbReference type="GO" id="GO:0005886">
    <property type="term" value="C:plasma membrane"/>
    <property type="evidence" value="ECO:0007669"/>
    <property type="project" value="TreeGrafter"/>
</dbReference>
<dbReference type="InterPro" id="IPR031160">
    <property type="entry name" value="F_BAR_dom"/>
</dbReference>
<dbReference type="FunFam" id="1.20.1270.60:FF:000009">
    <property type="entry name" value="Protein kinase C and casein kinase substrate in neurons 2"/>
    <property type="match status" value="1"/>
</dbReference>
<sequence>MHTSENETENGSARSFWEPKQYSRTVKRLETANKLCSEYALMIQERSDIEKAYASNLRKWSQRWNAFRESGLEYGTGAKVFLGLCTEAEKRADLHSSIANSLTESVQSAVKAWQKSNFHKTSISSTIKEVRALESEFEAAQKVWYKRFKAVNRAQKEYYHACKTVGSLQVQVQNARNDPSGTPEQQSHQHDKLRKIEEKLTKAEQDKIKTKDAYTHALSSLTDENMHYIDEMTKVFEKSQRSEKERLDFFKAQALEMHKFLDLSKAPELSDIYTKLEETLSLADSEADLKQWSFAHGVDMPTNFPKFEEYSPELAPLGHKKRSTISDSNPGVTLTGVTSAPSSQMPKLPDESPAHSYKYSAASGVAPTSADSNLASAGESKADFDTPVNQPASSPSLSAAICEAGGGDDTEADGAPLSDGEIAATTITPPTVNAVAFSPSPNQAPETVEPKSCLEAAAGLHKVTAVEAKGKEAEISLHTELFSSSPLSSSASDIDQSLVQERELTAAVVVTTAAVETMTTTGHVNSNELQQQQGLNTYGNLRSSPSSSVDSVVATDGTDVGQGSAKVKAEAVLSPPAQPNVPV</sequence>
<evidence type="ECO:0000256" key="2">
    <source>
        <dbReference type="PROSITE-ProRule" id="PRU01077"/>
    </source>
</evidence>
<dbReference type="PANTHER" id="PTHR23065">
    <property type="entry name" value="PROLINE-SERINE-THREONINE PHOSPHATASE INTERACTING PROTEIN 1"/>
    <property type="match status" value="1"/>
</dbReference>
<dbReference type="InterPro" id="IPR027267">
    <property type="entry name" value="AH/BAR_dom_sf"/>
</dbReference>
<dbReference type="Pfam" id="PF00611">
    <property type="entry name" value="FCH"/>
    <property type="match status" value="1"/>
</dbReference>
<dbReference type="Gene3D" id="1.20.1270.60">
    <property type="entry name" value="Arfaptin homology (AH) domain/BAR domain"/>
    <property type="match status" value="1"/>
</dbReference>
<dbReference type="SMART" id="SM00055">
    <property type="entry name" value="FCH"/>
    <property type="match status" value="1"/>
</dbReference>
<feature type="compositionally biased region" description="Low complexity" evidence="3">
    <location>
        <begin position="543"/>
        <end position="553"/>
    </location>
</feature>
<evidence type="ECO:0000256" key="3">
    <source>
        <dbReference type="SAM" id="MobiDB-lite"/>
    </source>
</evidence>
<dbReference type="PROSITE" id="PS51741">
    <property type="entry name" value="F_BAR"/>
    <property type="match status" value="1"/>
</dbReference>
<keyword evidence="2" id="KW-0175">Coiled coil</keyword>
<dbReference type="AlphaFoldDB" id="A0A0X3NZ88"/>
<dbReference type="EMBL" id="GEEE01018124">
    <property type="protein sequence ID" value="JAP45101.1"/>
    <property type="molecule type" value="Transcribed_RNA"/>
</dbReference>
<evidence type="ECO:0000259" key="4">
    <source>
        <dbReference type="PROSITE" id="PS51741"/>
    </source>
</evidence>
<organism evidence="5">
    <name type="scientific">Schistocephalus solidus</name>
    <name type="common">Tapeworm</name>
    <dbReference type="NCBI Taxonomy" id="70667"/>
    <lineage>
        <taxon>Eukaryota</taxon>
        <taxon>Metazoa</taxon>
        <taxon>Spiralia</taxon>
        <taxon>Lophotrochozoa</taxon>
        <taxon>Platyhelminthes</taxon>
        <taxon>Cestoda</taxon>
        <taxon>Eucestoda</taxon>
        <taxon>Diphyllobothriidea</taxon>
        <taxon>Diphyllobothriidae</taxon>
        <taxon>Schistocephalus</taxon>
    </lineage>
</organism>
<feature type="compositionally biased region" description="Polar residues" evidence="3">
    <location>
        <begin position="174"/>
        <end position="186"/>
    </location>
</feature>
<dbReference type="GO" id="GO:0097320">
    <property type="term" value="P:plasma membrane tubulation"/>
    <property type="evidence" value="ECO:0007669"/>
    <property type="project" value="TreeGrafter"/>
</dbReference>
<comment type="subcellular location">
    <subcellularLocation>
        <location evidence="1">Endomembrane system</location>
        <topology evidence="1">Peripheral membrane protein</topology>
    </subcellularLocation>
</comment>
<evidence type="ECO:0000313" key="5">
    <source>
        <dbReference type="EMBL" id="JAP45101.1"/>
    </source>
</evidence>
<feature type="region of interest" description="Disordered" evidence="3">
    <location>
        <begin position="174"/>
        <end position="193"/>
    </location>
</feature>
<dbReference type="GO" id="GO:0007010">
    <property type="term" value="P:cytoskeleton organization"/>
    <property type="evidence" value="ECO:0007669"/>
    <property type="project" value="TreeGrafter"/>
</dbReference>
<reference evidence="5" key="1">
    <citation type="submission" date="2016-01" db="EMBL/GenBank/DDBJ databases">
        <title>Reference transcriptome for the parasite Schistocephalus solidus: insights into the molecular evolution of parasitism.</title>
        <authorList>
            <person name="Hebert F.O."/>
            <person name="Grambauer S."/>
            <person name="Barber I."/>
            <person name="Landry C.R."/>
            <person name="Aubin-Horth N."/>
        </authorList>
    </citation>
    <scope>NUCLEOTIDE SEQUENCE</scope>
</reference>